<dbReference type="Proteomes" id="UP000242180">
    <property type="component" value="Unassembled WGS sequence"/>
</dbReference>
<dbReference type="InParanoid" id="A0A1X2HDC5"/>
<feature type="transmembrane region" description="Helical" evidence="1">
    <location>
        <begin position="144"/>
        <end position="165"/>
    </location>
</feature>
<feature type="transmembrane region" description="Helical" evidence="1">
    <location>
        <begin position="308"/>
        <end position="331"/>
    </location>
</feature>
<gene>
    <name evidence="2" type="ORF">BCR43DRAFT_492271</name>
</gene>
<evidence type="ECO:0000313" key="3">
    <source>
        <dbReference type="Proteomes" id="UP000242180"/>
    </source>
</evidence>
<feature type="transmembrane region" description="Helical" evidence="1">
    <location>
        <begin position="226"/>
        <end position="243"/>
    </location>
</feature>
<evidence type="ECO:0000256" key="1">
    <source>
        <dbReference type="SAM" id="Phobius"/>
    </source>
</evidence>
<keyword evidence="1" id="KW-0472">Membrane</keyword>
<feature type="transmembrane region" description="Helical" evidence="1">
    <location>
        <begin position="284"/>
        <end position="302"/>
    </location>
</feature>
<comment type="caution">
    <text evidence="2">The sequence shown here is derived from an EMBL/GenBank/DDBJ whole genome shotgun (WGS) entry which is preliminary data.</text>
</comment>
<accession>A0A1X2HDC5</accession>
<feature type="transmembrane region" description="Helical" evidence="1">
    <location>
        <begin position="68"/>
        <end position="89"/>
    </location>
</feature>
<keyword evidence="3" id="KW-1185">Reference proteome</keyword>
<feature type="transmembrane region" description="Helical" evidence="1">
    <location>
        <begin position="101"/>
        <end position="124"/>
    </location>
</feature>
<dbReference type="EMBL" id="MCGN01000005">
    <property type="protein sequence ID" value="ORY96787.1"/>
    <property type="molecule type" value="Genomic_DNA"/>
</dbReference>
<evidence type="ECO:0000313" key="2">
    <source>
        <dbReference type="EMBL" id="ORY96787.1"/>
    </source>
</evidence>
<dbReference type="OrthoDB" id="2281895at2759"/>
<dbReference type="STRING" id="13706.A0A1X2HDC5"/>
<sequence>MKFYGSLAVGLAMAATTWAYFQGFEPYGRPLRSLCHAGNAHVLTGFGPLDRFLCFYIYIFDCGFRDPIGSNVLVGLLAMFGVSLTVMAVEGSRRGANRLLTYLPFWGLLANFLGISIVLPLLWIPTFYYQENTRPHVNPSRANAILLSILIGYVLPTVAMAADVLPREQQHILIAVWQFAPLWITPLCKFASSMLACTDTVDEPSFTEEARRKIRQADSKSAVERLYLFLGVINILVHYYLYVRMQVQGLGFMDTLLTLWDKLDASSQTFPPLDALCELFSTEVFFVDFVGTWLALISWVFFEDGIIATLFVIVGSVIVSPAGAIAFYAAYRENRVQAIKSKQE</sequence>
<keyword evidence="1" id="KW-0812">Transmembrane</keyword>
<name>A0A1X2HDC5_SYNRA</name>
<protein>
    <submittedName>
        <fullName evidence="2">Uncharacterized protein</fullName>
    </submittedName>
</protein>
<reference evidence="2 3" key="1">
    <citation type="submission" date="2016-07" db="EMBL/GenBank/DDBJ databases">
        <title>Pervasive Adenine N6-methylation of Active Genes in Fungi.</title>
        <authorList>
            <consortium name="DOE Joint Genome Institute"/>
            <person name="Mondo S.J."/>
            <person name="Dannebaum R.O."/>
            <person name="Kuo R.C."/>
            <person name="Labutti K."/>
            <person name="Haridas S."/>
            <person name="Kuo A."/>
            <person name="Salamov A."/>
            <person name="Ahrendt S.R."/>
            <person name="Lipzen A."/>
            <person name="Sullivan W."/>
            <person name="Andreopoulos W.B."/>
            <person name="Clum A."/>
            <person name="Lindquist E."/>
            <person name="Daum C."/>
            <person name="Ramamoorthy G.K."/>
            <person name="Gryganskyi A."/>
            <person name="Culley D."/>
            <person name="Magnuson J.K."/>
            <person name="James T.Y."/>
            <person name="O'Malley M.A."/>
            <person name="Stajich J.E."/>
            <person name="Spatafora J.W."/>
            <person name="Visel A."/>
            <person name="Grigoriev I.V."/>
        </authorList>
    </citation>
    <scope>NUCLEOTIDE SEQUENCE [LARGE SCALE GENOMIC DNA]</scope>
    <source>
        <strain evidence="2 3">NRRL 2496</strain>
    </source>
</reference>
<dbReference type="OMA" id="FANFWIV"/>
<proteinExistence type="predicted"/>
<keyword evidence="1" id="KW-1133">Transmembrane helix</keyword>
<dbReference type="AlphaFoldDB" id="A0A1X2HDC5"/>
<organism evidence="2 3">
    <name type="scientific">Syncephalastrum racemosum</name>
    <name type="common">Filamentous fungus</name>
    <dbReference type="NCBI Taxonomy" id="13706"/>
    <lineage>
        <taxon>Eukaryota</taxon>
        <taxon>Fungi</taxon>
        <taxon>Fungi incertae sedis</taxon>
        <taxon>Mucoromycota</taxon>
        <taxon>Mucoromycotina</taxon>
        <taxon>Mucoromycetes</taxon>
        <taxon>Mucorales</taxon>
        <taxon>Syncephalastraceae</taxon>
        <taxon>Syncephalastrum</taxon>
    </lineage>
</organism>